<evidence type="ECO:0000256" key="2">
    <source>
        <dbReference type="ARBA" id="ARBA00022833"/>
    </source>
</evidence>
<evidence type="ECO:0000313" key="5">
    <source>
        <dbReference type="EMBL" id="CAG6680529.1"/>
    </source>
</evidence>
<dbReference type="Gene3D" id="3.10.110.20">
    <property type="entry name" value="RWD domain-like"/>
    <property type="match status" value="1"/>
</dbReference>
<dbReference type="InterPro" id="IPR026850">
    <property type="entry name" value="FANCL_C"/>
</dbReference>
<dbReference type="PANTHER" id="PTHR13206">
    <property type="entry name" value="UBIQUITIN LIGASE PROTEIN PHF9 FANCONI ANEMIA GROUP L PROTEIN"/>
    <property type="match status" value="1"/>
</dbReference>
<dbReference type="AlphaFoldDB" id="A0A8D8T2Z6"/>
<name>A0A8D8T2Z6_9HEMI</name>
<dbReference type="InterPro" id="IPR019162">
    <property type="entry name" value="FancL_WD-rpt_cont_dom"/>
</dbReference>
<dbReference type="SMART" id="SM01197">
    <property type="entry name" value="FANCL_C"/>
    <property type="match status" value="1"/>
</dbReference>
<dbReference type="GO" id="GO:0006513">
    <property type="term" value="P:protein monoubiquitination"/>
    <property type="evidence" value="ECO:0007669"/>
    <property type="project" value="TreeGrafter"/>
</dbReference>
<dbReference type="InterPro" id="IPR026848">
    <property type="entry name" value="Fancl"/>
</dbReference>
<organism evidence="5">
    <name type="scientific">Cacopsylla melanoneura</name>
    <dbReference type="NCBI Taxonomy" id="428564"/>
    <lineage>
        <taxon>Eukaryota</taxon>
        <taxon>Metazoa</taxon>
        <taxon>Ecdysozoa</taxon>
        <taxon>Arthropoda</taxon>
        <taxon>Hexapoda</taxon>
        <taxon>Insecta</taxon>
        <taxon>Pterygota</taxon>
        <taxon>Neoptera</taxon>
        <taxon>Paraneoptera</taxon>
        <taxon>Hemiptera</taxon>
        <taxon>Sternorrhyncha</taxon>
        <taxon>Psylloidea</taxon>
        <taxon>Psyllidae</taxon>
        <taxon>Psyllinae</taxon>
        <taxon>Cacopsylla</taxon>
    </lineage>
</organism>
<evidence type="ECO:0000256" key="1">
    <source>
        <dbReference type="ARBA" id="ARBA00022771"/>
    </source>
</evidence>
<proteinExistence type="predicted"/>
<dbReference type="GO" id="GO:0043240">
    <property type="term" value="C:Fanconi anaemia nuclear complex"/>
    <property type="evidence" value="ECO:0007669"/>
    <property type="project" value="InterPro"/>
</dbReference>
<dbReference type="CDD" id="cd23786">
    <property type="entry name" value="ELF_FANCL"/>
    <property type="match status" value="1"/>
</dbReference>
<dbReference type="InterPro" id="IPR044037">
    <property type="entry name" value="FANCL_d3"/>
</dbReference>
<dbReference type="Pfam" id="PF09765">
    <property type="entry name" value="FANCL_d1"/>
    <property type="match status" value="1"/>
</dbReference>
<dbReference type="PANTHER" id="PTHR13206:SF0">
    <property type="entry name" value="E3 UBIQUITIN-PROTEIN LIGASE FANCL"/>
    <property type="match status" value="1"/>
</dbReference>
<dbReference type="InterPro" id="IPR013083">
    <property type="entry name" value="Znf_RING/FYVE/PHD"/>
</dbReference>
<keyword evidence="1 3" id="KW-0863">Zinc-finger</keyword>
<dbReference type="GO" id="GO:0008270">
    <property type="term" value="F:zinc ion binding"/>
    <property type="evidence" value="ECO:0007669"/>
    <property type="project" value="UniProtKB-KW"/>
</dbReference>
<dbReference type="Pfam" id="PF18891">
    <property type="entry name" value="FANCL_d3"/>
    <property type="match status" value="1"/>
</dbReference>
<dbReference type="GO" id="GO:0036297">
    <property type="term" value="P:interstrand cross-link repair"/>
    <property type="evidence" value="ECO:0007669"/>
    <property type="project" value="InterPro"/>
</dbReference>
<dbReference type="InterPro" id="IPR001841">
    <property type="entry name" value="Znf_RING"/>
</dbReference>
<evidence type="ECO:0000256" key="3">
    <source>
        <dbReference type="PROSITE-ProRule" id="PRU00175"/>
    </source>
</evidence>
<keyword evidence="2" id="KW-0862">Zinc</keyword>
<dbReference type="Gene3D" id="3.30.40.10">
    <property type="entry name" value="Zinc/RING finger domain, C3HC4 (zinc finger)"/>
    <property type="match status" value="1"/>
</dbReference>
<sequence length="281" mass="32010">MSVKLTMLRSYPLLIPNHDFKHWQGYVKIVDNDFKIYIHCPEFPYTKNVTLDIDPQLKKFHQDVNTLVKKDNKHNPVSGIYKQFCLQVSVSLQALFFMCDLLDDQTSVLEPSNPTRKHVHRKIGLSESVAIEIKLNPLDVYSCPNMEVVGEGMSVASVQTTLEQNMKETGWDEDLNVIENLVRLLDIEEFPDLQSRLACTQAKLGEGECSICLTMRHSVTMETPVKLCSNDKCASFYHEVCLSKWLQSIPTSDIGFGMVSGKCPLCKTNISCRLVDEDEWE</sequence>
<dbReference type="GO" id="GO:0061630">
    <property type="term" value="F:ubiquitin protein ligase activity"/>
    <property type="evidence" value="ECO:0007669"/>
    <property type="project" value="TreeGrafter"/>
</dbReference>
<protein>
    <submittedName>
        <fullName evidence="5">E3 ubiquitin-protein ligase FANCL</fullName>
    </submittedName>
</protein>
<dbReference type="Pfam" id="PF11793">
    <property type="entry name" value="FANCL_C"/>
    <property type="match status" value="1"/>
</dbReference>
<dbReference type="SUPFAM" id="SSF57850">
    <property type="entry name" value="RING/U-box"/>
    <property type="match status" value="1"/>
</dbReference>
<dbReference type="InterPro" id="IPR043003">
    <property type="entry name" value="FANCL_d3_sf"/>
</dbReference>
<dbReference type="CDD" id="cd23832">
    <property type="entry name" value="DRWD-C_FANCL"/>
    <property type="match status" value="1"/>
</dbReference>
<dbReference type="PROSITE" id="PS50089">
    <property type="entry name" value="ZF_RING_2"/>
    <property type="match status" value="1"/>
</dbReference>
<reference evidence="5" key="1">
    <citation type="submission" date="2021-05" db="EMBL/GenBank/DDBJ databases">
        <authorList>
            <person name="Alioto T."/>
            <person name="Alioto T."/>
            <person name="Gomez Garrido J."/>
        </authorList>
    </citation>
    <scope>NUCLEOTIDE SEQUENCE</scope>
</reference>
<keyword evidence="1 3" id="KW-0479">Metal-binding</keyword>
<dbReference type="EMBL" id="HBUF01252528">
    <property type="protein sequence ID" value="CAG6680529.1"/>
    <property type="molecule type" value="Transcribed_RNA"/>
</dbReference>
<evidence type="ECO:0000259" key="4">
    <source>
        <dbReference type="PROSITE" id="PS50089"/>
    </source>
</evidence>
<accession>A0A8D8T2Z6</accession>
<feature type="domain" description="RING-type" evidence="4">
    <location>
        <begin position="209"/>
        <end position="267"/>
    </location>
</feature>